<evidence type="ECO:0000313" key="4">
    <source>
        <dbReference type="Proteomes" id="UP000078534"/>
    </source>
</evidence>
<evidence type="ECO:0000313" key="3">
    <source>
        <dbReference type="EMBL" id="OAS84949.1"/>
    </source>
</evidence>
<evidence type="ECO:0000259" key="1">
    <source>
        <dbReference type="Pfam" id="PF08955"/>
    </source>
</evidence>
<dbReference type="Gene3D" id="3.30.70.1740">
    <property type="entry name" value="Bypass-of-forespore C, C-terminal domain"/>
    <property type="match status" value="1"/>
</dbReference>
<organism evidence="3 4">
    <name type="scientific">Metabacillus litoralis</name>
    <dbReference type="NCBI Taxonomy" id="152268"/>
    <lineage>
        <taxon>Bacteria</taxon>
        <taxon>Bacillati</taxon>
        <taxon>Bacillota</taxon>
        <taxon>Bacilli</taxon>
        <taxon>Bacillales</taxon>
        <taxon>Bacillaceae</taxon>
        <taxon>Metabacillus</taxon>
    </lineage>
</organism>
<dbReference type="EMBL" id="LWSG01000023">
    <property type="protein sequence ID" value="OAS84949.1"/>
    <property type="molecule type" value="Genomic_DNA"/>
</dbReference>
<evidence type="ECO:0008006" key="5">
    <source>
        <dbReference type="Google" id="ProtNLM"/>
    </source>
</evidence>
<dbReference type="InterPro" id="IPR038118">
    <property type="entry name" value="BOFC_N_sf"/>
</dbReference>
<evidence type="ECO:0000259" key="2">
    <source>
        <dbReference type="Pfam" id="PF08977"/>
    </source>
</evidence>
<dbReference type="InterPro" id="IPR038117">
    <property type="entry name" value="BofC_C_sf"/>
</dbReference>
<name>A0A179SVR2_9BACI</name>
<dbReference type="Pfam" id="PF08955">
    <property type="entry name" value="BofC_C"/>
    <property type="match status" value="1"/>
</dbReference>
<dbReference type="Gene3D" id="3.10.20.420">
    <property type="entry name" value="Bypass-of-forespore C, N-terminal domain"/>
    <property type="match status" value="1"/>
</dbReference>
<dbReference type="STRING" id="152268.A6K24_05405"/>
<dbReference type="Proteomes" id="UP000078534">
    <property type="component" value="Unassembled WGS sequence"/>
</dbReference>
<reference evidence="4" key="1">
    <citation type="submission" date="2016-04" db="EMBL/GenBank/DDBJ databases">
        <authorList>
            <person name="Lyu Z."/>
            <person name="Lyu W."/>
        </authorList>
    </citation>
    <scope>NUCLEOTIDE SEQUENCE [LARGE SCALE GENOMIC DNA]</scope>
    <source>
        <strain evidence="4">C44</strain>
    </source>
</reference>
<proteinExistence type="predicted"/>
<gene>
    <name evidence="3" type="ORF">A6K24_05405</name>
</gene>
<feature type="domain" description="Bypass of forespore C C-terminal" evidence="1">
    <location>
        <begin position="100"/>
        <end position="172"/>
    </location>
</feature>
<comment type="caution">
    <text evidence="3">The sequence shown here is derived from an EMBL/GenBank/DDBJ whole genome shotgun (WGS) entry which is preliminary data.</text>
</comment>
<dbReference type="InterPro" id="IPR015071">
    <property type="entry name" value="BOFC_N"/>
</dbReference>
<feature type="domain" description="Bypass-of-forespore C N-terminal" evidence="2">
    <location>
        <begin position="48"/>
        <end position="97"/>
    </location>
</feature>
<accession>A0A179SVR2</accession>
<keyword evidence="4" id="KW-1185">Reference proteome</keyword>
<dbReference type="Pfam" id="PF08977">
    <property type="entry name" value="BOFC_N"/>
    <property type="match status" value="1"/>
</dbReference>
<sequence>MRSMRKFHPSRIVTVCCLIAVIISITIANGNQDSIKAEENMVQGPLTVKVVLQRVYLDGELSEEVTNETILSMEDFWAAYDGWQLIDQNEERVVFQRSIDDISPLLKTNGYFGIDDDGTLSIFNGKPETNEVIQSFFQIDVKKLESRKHDELIQGIRIQSRDQYLEVLKTLETYPKSEKK</sequence>
<dbReference type="AlphaFoldDB" id="A0A179SVR2"/>
<protein>
    <recommendedName>
        <fullName evidence="5">Forespore regulator of the sigma-K checkpoint, BofC</fullName>
    </recommendedName>
</protein>
<dbReference type="InterPro" id="IPR015050">
    <property type="entry name" value="BofC_C"/>
</dbReference>